<dbReference type="AlphaFoldDB" id="A0A6A1VCM4"/>
<organism evidence="6 7">
    <name type="scientific">Morella rubra</name>
    <name type="common">Chinese bayberry</name>
    <dbReference type="NCBI Taxonomy" id="262757"/>
    <lineage>
        <taxon>Eukaryota</taxon>
        <taxon>Viridiplantae</taxon>
        <taxon>Streptophyta</taxon>
        <taxon>Embryophyta</taxon>
        <taxon>Tracheophyta</taxon>
        <taxon>Spermatophyta</taxon>
        <taxon>Magnoliopsida</taxon>
        <taxon>eudicotyledons</taxon>
        <taxon>Gunneridae</taxon>
        <taxon>Pentapetalae</taxon>
        <taxon>rosids</taxon>
        <taxon>fabids</taxon>
        <taxon>Fagales</taxon>
        <taxon>Myricaceae</taxon>
        <taxon>Morella</taxon>
    </lineage>
</organism>
<comment type="caution">
    <text evidence="6">The sequence shown here is derived from an EMBL/GenBank/DDBJ whole genome shotgun (WGS) entry which is preliminary data.</text>
</comment>
<proteinExistence type="predicted"/>
<dbReference type="Gene3D" id="2.40.330.10">
    <property type="entry name" value="DNA-binding pseudobarrel domain"/>
    <property type="match status" value="1"/>
</dbReference>
<evidence type="ECO:0000256" key="5">
    <source>
        <dbReference type="ARBA" id="ARBA00023242"/>
    </source>
</evidence>
<dbReference type="GO" id="GO:0005634">
    <property type="term" value="C:nucleus"/>
    <property type="evidence" value="ECO:0007669"/>
    <property type="project" value="UniProtKB-SubCell"/>
</dbReference>
<keyword evidence="4" id="KW-0804">Transcription</keyword>
<dbReference type="InterPro" id="IPR015300">
    <property type="entry name" value="DNA-bd_pseudobarrel_sf"/>
</dbReference>
<comment type="subcellular location">
    <subcellularLocation>
        <location evidence="1">Nucleus</location>
    </subcellularLocation>
</comment>
<dbReference type="Pfam" id="PF03754">
    <property type="entry name" value="At2g31720-like"/>
    <property type="match status" value="1"/>
</dbReference>
<dbReference type="PANTHER" id="PTHR31541:SF25">
    <property type="entry name" value="GAMMA-GLIADIN B"/>
    <property type="match status" value="1"/>
</dbReference>
<sequence length="151" mass="17346">MGSRKGPKVDVPNVNPNPLPELCEEFKHMIEQMAGTEMTMVIQKTLTMTDLNTDHSRLSMPFGQIQVNFLREEEKQNLSQRRKMEVPFMAASQMVGKMILGQWDMRKDSGNMSSVYVLTTYWNEVAKNNELKHGMWSKFGLSVLVMLINFA</sequence>
<keyword evidence="2" id="KW-0805">Transcription regulation</keyword>
<name>A0A6A1VCM4_9ROSI</name>
<dbReference type="PANTHER" id="PTHR31541">
    <property type="entry name" value="B3 DOMAIN PLANT PROTEIN-RELATED"/>
    <property type="match status" value="1"/>
</dbReference>
<gene>
    <name evidence="6" type="ORF">CJ030_MR6G020514</name>
</gene>
<accession>A0A6A1VCM4</accession>
<dbReference type="EMBL" id="RXIC02000024">
    <property type="protein sequence ID" value="KAB1209567.1"/>
    <property type="molecule type" value="Genomic_DNA"/>
</dbReference>
<dbReference type="OrthoDB" id="1090008at2759"/>
<evidence type="ECO:0000256" key="2">
    <source>
        <dbReference type="ARBA" id="ARBA00023015"/>
    </source>
</evidence>
<keyword evidence="7" id="KW-1185">Reference proteome</keyword>
<evidence type="ECO:0000313" key="6">
    <source>
        <dbReference type="EMBL" id="KAB1209567.1"/>
    </source>
</evidence>
<dbReference type="Proteomes" id="UP000516437">
    <property type="component" value="Chromosome 6"/>
</dbReference>
<evidence type="ECO:0000256" key="3">
    <source>
        <dbReference type="ARBA" id="ARBA00023125"/>
    </source>
</evidence>
<evidence type="ECO:0000256" key="1">
    <source>
        <dbReference type="ARBA" id="ARBA00004123"/>
    </source>
</evidence>
<protein>
    <submittedName>
        <fullName evidence="6">Uncharacterized protein</fullName>
    </submittedName>
</protein>
<keyword evidence="3" id="KW-0238">DNA-binding</keyword>
<dbReference type="GO" id="GO:0003677">
    <property type="term" value="F:DNA binding"/>
    <property type="evidence" value="ECO:0007669"/>
    <property type="project" value="UniProtKB-KW"/>
</dbReference>
<keyword evidence="5" id="KW-0539">Nucleus</keyword>
<evidence type="ECO:0000256" key="4">
    <source>
        <dbReference type="ARBA" id="ARBA00023163"/>
    </source>
</evidence>
<dbReference type="SUPFAM" id="SSF101936">
    <property type="entry name" value="DNA-binding pseudobarrel domain"/>
    <property type="match status" value="1"/>
</dbReference>
<reference evidence="6 7" key="1">
    <citation type="journal article" date="2019" name="Plant Biotechnol. J.">
        <title>The red bayberry genome and genetic basis of sex determination.</title>
        <authorList>
            <person name="Jia H.M."/>
            <person name="Jia H.J."/>
            <person name="Cai Q.L."/>
            <person name="Wang Y."/>
            <person name="Zhao H.B."/>
            <person name="Yang W.F."/>
            <person name="Wang G.Y."/>
            <person name="Li Y.H."/>
            <person name="Zhan D.L."/>
            <person name="Shen Y.T."/>
            <person name="Niu Q.F."/>
            <person name="Chang L."/>
            <person name="Qiu J."/>
            <person name="Zhao L."/>
            <person name="Xie H.B."/>
            <person name="Fu W.Y."/>
            <person name="Jin J."/>
            <person name="Li X.W."/>
            <person name="Jiao Y."/>
            <person name="Zhou C.C."/>
            <person name="Tu T."/>
            <person name="Chai C.Y."/>
            <person name="Gao J.L."/>
            <person name="Fan L.J."/>
            <person name="van de Weg E."/>
            <person name="Wang J.Y."/>
            <person name="Gao Z.S."/>
        </authorList>
    </citation>
    <scope>NUCLEOTIDE SEQUENCE [LARGE SCALE GENOMIC DNA]</scope>
    <source>
        <tissue evidence="6">Leaves</tissue>
    </source>
</reference>
<dbReference type="InterPro" id="IPR005508">
    <property type="entry name" value="At2g31720-like"/>
</dbReference>
<evidence type="ECO:0000313" key="7">
    <source>
        <dbReference type="Proteomes" id="UP000516437"/>
    </source>
</evidence>